<name>A0AA37UL96_9PEZI</name>
<evidence type="ECO:0000313" key="1">
    <source>
        <dbReference type="EMBL" id="GKT51346.1"/>
    </source>
</evidence>
<comment type="caution">
    <text evidence="1">The sequence shown here is derived from an EMBL/GenBank/DDBJ whole genome shotgun (WGS) entry which is preliminary data.</text>
</comment>
<dbReference type="AlphaFoldDB" id="A0AA37UL96"/>
<protein>
    <recommendedName>
        <fullName evidence="3">NAD-specific glutamate dehydrogenase</fullName>
    </recommendedName>
</protein>
<proteinExistence type="predicted"/>
<evidence type="ECO:0000313" key="2">
    <source>
        <dbReference type="Proteomes" id="UP001055115"/>
    </source>
</evidence>
<accession>A0AA37UL96</accession>
<evidence type="ECO:0008006" key="3">
    <source>
        <dbReference type="Google" id="ProtNLM"/>
    </source>
</evidence>
<dbReference type="EMBL" id="BQXU01000047">
    <property type="protein sequence ID" value="GKT51346.1"/>
    <property type="molecule type" value="Genomic_DNA"/>
</dbReference>
<organism evidence="1 2">
    <name type="scientific">Colletotrichum spaethianum</name>
    <dbReference type="NCBI Taxonomy" id="700344"/>
    <lineage>
        <taxon>Eukaryota</taxon>
        <taxon>Fungi</taxon>
        <taxon>Dikarya</taxon>
        <taxon>Ascomycota</taxon>
        <taxon>Pezizomycotina</taxon>
        <taxon>Sordariomycetes</taxon>
        <taxon>Hypocreomycetidae</taxon>
        <taxon>Glomerellales</taxon>
        <taxon>Glomerellaceae</taxon>
        <taxon>Colletotrichum</taxon>
        <taxon>Colletotrichum spaethianum species complex</taxon>
    </lineage>
</organism>
<gene>
    <name evidence="1" type="ORF">ColSpa_11527</name>
</gene>
<dbReference type="RefSeq" id="XP_049133696.1">
    <property type="nucleotide sequence ID" value="XM_049277739.1"/>
</dbReference>
<sequence>MGPSTGGLCRLVSARSRPLVLLPREDTPDSALQDRLGVEDDLVDARVGAGALSEPAGQEVVALPGLDRVVAGTDGDVRDVVGALPLLRGIDEAHDNGHDAVVEDHLRGFRLLDGALAQGPGAGCLLIAAGFLLGLGGHVELWLDAAGLGELLVEARGGHAGLVEGAIEHTADLVGGDIDRHVLEGLLFLLLAALLGPLVVGRLVLARAAVGDVVLELGLVLDKGRLDGLVEALGGRHLGNEARVHLVQIRDDLFEVLTAAGGGVEVDNVIEAIVRRGEGSEWLEAADEAFHDAEELFRVRGGVDRLVVVTTSDDALLGDAADLLDVVVVVGEVERDEAGCLVLHFDVGENLLALVLLGVVAVGDDDGVVLELVEDGLCEARRPALARDVIVLDMAPVEQVLQGDGDGGLAAADGGDGHQDNVPGDVVVDVGRLRELEVGGVGALYVLEGEEVVAQRDDAVVVLVELGKVLVGLEASAGVQKVLLGDFDVLLVAGRLPRDHGLCALSPLAVHEIGLLELVLEEPVTVGHRVGAVALLAANDEALDVAVAVGARLGHPLKEGLDLVDVLHDDQAHLLEAPGFAEALDQGAGVGDELGKVEVDTVDVQTGLVRAVLEDMLLKGVVAEFSHRGGIAITQLPRQVLLCLSQRSQLLLNHALSRHGVADVCVAPLSRRVLAANQQGPVLETRNEDDAAVLLEGELVGPLCPGKDVLPLCLGDLADVEELVVAAHHDLGLVAAVLCCEEASGESTTTPSWELFTSNEVFLHEKPPLLDLLDFFAPSSARTMLATFSASWGT</sequence>
<reference evidence="1 2" key="1">
    <citation type="submission" date="2022-03" db="EMBL/GenBank/DDBJ databases">
        <title>Genome data of Colletotrichum spp.</title>
        <authorList>
            <person name="Utami Y.D."/>
            <person name="Hiruma K."/>
        </authorList>
    </citation>
    <scope>NUCLEOTIDE SEQUENCE [LARGE SCALE GENOMIC DNA]</scope>
    <source>
        <strain evidence="1 2">MAFF 239500</strain>
    </source>
</reference>
<dbReference type="GeneID" id="73332329"/>
<dbReference type="Proteomes" id="UP001055115">
    <property type="component" value="Unassembled WGS sequence"/>
</dbReference>
<keyword evidence="2" id="KW-1185">Reference proteome</keyword>